<sequence>MAKTFDEINEKIKDGKVVVLTAEEFKDLVEEKGVAQAAKEVDVVTTGTFSPMCSSGAFINFGHSDPPIRMNRIWLNDVPAYGGLAAVDTYIGATELSETQGFEYGGAHVIQDLIDGKKIKLRAESYGTDCYPRKEITTYITLDDLNQAYLFNPRNAYQNYNAATNSSDRILYTYMGTLLPQYGNVTYCTSGELSPLLNDPELRTIGIGTRIFIGGAQGYVAWEGTQFVRNKEVIRDGVIQYSGATLAVVGDMKQMSSRFIRAASYEKYGTTLFVGIGIPIPVLDEDMAKFLAVRNRDIYTQVVDYSVPSRSRPVLRKVSYEELRSGTIELNGKKVPTAPLSSLRKAREIAQVLKEMILKGEFLLQEPIQKLPEDRRFNPLKEREVK</sequence>
<dbReference type="Pfam" id="PF01837">
    <property type="entry name" value="HcyBio"/>
    <property type="match status" value="1"/>
</dbReference>
<feature type="domain" description="Homocysteine biosynthesis enzyme sulfur-incorporation" evidence="1">
    <location>
        <begin position="17"/>
        <end position="364"/>
    </location>
</feature>
<dbReference type="InterPro" id="IPR002708">
    <property type="entry name" value="HcyBio"/>
</dbReference>
<dbReference type="STRING" id="937334.SAMN05444406_1083"/>
<organism evidence="2 3">
    <name type="scientific">Caldicoprobacter faecalis</name>
    <dbReference type="NCBI Taxonomy" id="937334"/>
    <lineage>
        <taxon>Bacteria</taxon>
        <taxon>Bacillati</taxon>
        <taxon>Bacillota</taxon>
        <taxon>Clostridia</taxon>
        <taxon>Caldicoprobacterales</taxon>
        <taxon>Caldicoprobacteraceae</taxon>
        <taxon>Caldicoprobacter</taxon>
    </lineage>
</organism>
<keyword evidence="3" id="KW-1185">Reference proteome</keyword>
<gene>
    <name evidence="2" type="ORF">SAMN05444406_1083</name>
</gene>
<evidence type="ECO:0000313" key="3">
    <source>
        <dbReference type="Proteomes" id="UP000198577"/>
    </source>
</evidence>
<dbReference type="Proteomes" id="UP000198577">
    <property type="component" value="Unassembled WGS sequence"/>
</dbReference>
<dbReference type="EMBL" id="FOXR01000008">
    <property type="protein sequence ID" value="SFP97009.1"/>
    <property type="molecule type" value="Genomic_DNA"/>
</dbReference>
<dbReference type="AlphaFoldDB" id="A0A1I5UP35"/>
<dbReference type="OrthoDB" id="9765041at2"/>
<evidence type="ECO:0000313" key="2">
    <source>
        <dbReference type="EMBL" id="SFP97009.1"/>
    </source>
</evidence>
<evidence type="ECO:0000259" key="1">
    <source>
        <dbReference type="Pfam" id="PF01837"/>
    </source>
</evidence>
<proteinExistence type="predicted"/>
<accession>A0A1I5UP35</accession>
<name>A0A1I5UP35_9FIRM</name>
<reference evidence="2 3" key="1">
    <citation type="submission" date="2016-10" db="EMBL/GenBank/DDBJ databases">
        <authorList>
            <person name="de Groot N.N."/>
        </authorList>
    </citation>
    <scope>NUCLEOTIDE SEQUENCE [LARGE SCALE GENOMIC DNA]</scope>
    <source>
        <strain evidence="2 3">DSM 20678</strain>
    </source>
</reference>
<dbReference type="RefSeq" id="WP_092282169.1">
    <property type="nucleotide sequence ID" value="NZ_FOXR01000008.1"/>
</dbReference>
<protein>
    <submittedName>
        <fullName evidence="2">Uncharacterized conserved protein, DUF39 family</fullName>
    </submittedName>
</protein>